<sequence>MGKIKQMDRSLANQIAAGEVVERPASVVKELVENAIDANAHHIQVEVKEAGIQQIKVIDDGVGMNKDDLHMTYLPHATSKIYSVHDLFQIQSLGFRGEALASIASVAKVRIESSLSRGQYVNQGYYIEVENSKLIQSGTCPPRGGTIVQVDSLFYNTPARLKHLASLKTEMRHIITIMQDLALAYPEIAFVLKSEEQTVVQTIGNGDLRQTIANLYQPYLARELLKIKQANDEFEIWGYISPPQQTRTSRHYIHWMVNGRVVKSPRLSNVLLSAYGKQLMIGRFPLSFIHIQLDPRLVDVNVHPTKQTIRLSKEEDLSLLLTQAIETTLKQHRTVPEAGETLFKRKGYNPKDQSLVLDYQFAPEVGRTIPHTEFNKEIICEEVENVQIPTPAPSIQESTDEEIEIAGAQIDSNKSRPELKKETAGIDFASLRYVGQIHGTYLIAESLTGFFLIDQHAAQERLRYEQLMKNHPETLNQQQLLVPKLFEFDQNLSVLVEEHAEKLQELGIFLQAFGPKSYQLEAYPVWIEADELDRLIPDIIEKLKQQPHLSINEMREASIIMQSCRGAIKANQYLTKEEAIQLIHDMQFLEDPYHCPHGRPVFVEFDQKTLEKLFKRIQDSHQGGRIYE</sequence>
<organism evidence="7 8">
    <name type="scientific">Facklamia lactis</name>
    <dbReference type="NCBI Taxonomy" id="2749967"/>
    <lineage>
        <taxon>Bacteria</taxon>
        <taxon>Bacillati</taxon>
        <taxon>Bacillota</taxon>
        <taxon>Bacilli</taxon>
        <taxon>Lactobacillales</taxon>
        <taxon>Aerococcaceae</taxon>
        <taxon>Facklamia</taxon>
    </lineage>
</organism>
<comment type="caution">
    <text evidence="7">The sequence shown here is derived from an EMBL/GenBank/DDBJ whole genome shotgun (WGS) entry which is preliminary data.</text>
</comment>
<dbReference type="InterPro" id="IPR014721">
    <property type="entry name" value="Ribsml_uS5_D2-typ_fold_subgr"/>
</dbReference>
<dbReference type="InterPro" id="IPR042120">
    <property type="entry name" value="MutL_C_dimsub"/>
</dbReference>
<dbReference type="Gene3D" id="3.30.230.10">
    <property type="match status" value="1"/>
</dbReference>
<keyword evidence="7" id="KW-0378">Hydrolase</keyword>
<dbReference type="InterPro" id="IPR013507">
    <property type="entry name" value="DNA_mismatch_S5_2-like"/>
</dbReference>
<dbReference type="PANTHER" id="PTHR10073">
    <property type="entry name" value="DNA MISMATCH REPAIR PROTEIN MLH, PMS, MUTL"/>
    <property type="match status" value="1"/>
</dbReference>
<keyword evidence="3 4" id="KW-0234">DNA repair</keyword>
<dbReference type="Gene3D" id="3.30.565.10">
    <property type="entry name" value="Histidine kinase-like ATPase, C-terminal domain"/>
    <property type="match status" value="1"/>
</dbReference>
<dbReference type="Pfam" id="PF13589">
    <property type="entry name" value="HATPase_c_3"/>
    <property type="match status" value="1"/>
</dbReference>
<protein>
    <recommendedName>
        <fullName evidence="4">DNA mismatch repair protein MutL</fullName>
    </recommendedName>
</protein>
<keyword evidence="8" id="KW-1185">Reference proteome</keyword>
<dbReference type="InterPro" id="IPR014762">
    <property type="entry name" value="DNA_mismatch_repair_CS"/>
</dbReference>
<dbReference type="SUPFAM" id="SSF55874">
    <property type="entry name" value="ATPase domain of HSP90 chaperone/DNA topoisomerase II/histidine kinase"/>
    <property type="match status" value="1"/>
</dbReference>
<gene>
    <name evidence="4 7" type="primary">mutL</name>
    <name evidence="7" type="ORF">HZY91_01140</name>
</gene>
<dbReference type="SMART" id="SM00853">
    <property type="entry name" value="MutL_C"/>
    <property type="match status" value="1"/>
</dbReference>
<dbReference type="Pfam" id="PF01119">
    <property type="entry name" value="DNA_mis_repair"/>
    <property type="match status" value="1"/>
</dbReference>
<dbReference type="Proteomes" id="UP000721415">
    <property type="component" value="Unassembled WGS sequence"/>
</dbReference>
<evidence type="ECO:0000256" key="2">
    <source>
        <dbReference type="ARBA" id="ARBA00022763"/>
    </source>
</evidence>
<comment type="similarity">
    <text evidence="1 4">Belongs to the DNA mismatch repair MutL/HexB family.</text>
</comment>
<dbReference type="InterPro" id="IPR020667">
    <property type="entry name" value="DNA_mismatch_repair_MutL"/>
</dbReference>
<dbReference type="Gene3D" id="3.30.1370.100">
    <property type="entry name" value="MutL, C-terminal domain, regulatory subdomain"/>
    <property type="match status" value="1"/>
</dbReference>
<reference evidence="7 8" key="1">
    <citation type="submission" date="2020-07" db="EMBL/GenBank/DDBJ databases">
        <title>Facklamia lactis sp. nov., isolated from raw milk.</title>
        <authorList>
            <person name="Doll E.V."/>
            <person name="Huptas C."/>
            <person name="Staib L."/>
            <person name="Wenning M."/>
            <person name="Scherer S."/>
        </authorList>
    </citation>
    <scope>NUCLEOTIDE SEQUENCE [LARGE SCALE GENOMIC DNA]</scope>
    <source>
        <strain evidence="7 8">DSM 111018</strain>
    </source>
</reference>
<dbReference type="CDD" id="cd00782">
    <property type="entry name" value="MutL_Trans"/>
    <property type="match status" value="1"/>
</dbReference>
<evidence type="ECO:0000256" key="4">
    <source>
        <dbReference type="HAMAP-Rule" id="MF_00149"/>
    </source>
</evidence>
<keyword evidence="7" id="KW-0255">Endonuclease</keyword>
<evidence type="ECO:0000259" key="5">
    <source>
        <dbReference type="SMART" id="SM00853"/>
    </source>
</evidence>
<evidence type="ECO:0000259" key="6">
    <source>
        <dbReference type="SMART" id="SM01340"/>
    </source>
</evidence>
<feature type="domain" description="DNA mismatch repair protein S5" evidence="6">
    <location>
        <begin position="212"/>
        <end position="330"/>
    </location>
</feature>
<dbReference type="GO" id="GO:0004519">
    <property type="term" value="F:endonuclease activity"/>
    <property type="evidence" value="ECO:0007669"/>
    <property type="project" value="UniProtKB-KW"/>
</dbReference>
<dbReference type="InterPro" id="IPR002099">
    <property type="entry name" value="MutL/Mlh/PMS"/>
</dbReference>
<dbReference type="SUPFAM" id="SSF54211">
    <property type="entry name" value="Ribosomal protein S5 domain 2-like"/>
    <property type="match status" value="1"/>
</dbReference>
<dbReference type="PANTHER" id="PTHR10073:SF12">
    <property type="entry name" value="DNA MISMATCH REPAIR PROTEIN MLH1"/>
    <property type="match status" value="1"/>
</dbReference>
<keyword evidence="2 4" id="KW-0227">DNA damage</keyword>
<dbReference type="InterPro" id="IPR020568">
    <property type="entry name" value="Ribosomal_Su5_D2-typ_SF"/>
</dbReference>
<evidence type="ECO:0000256" key="3">
    <source>
        <dbReference type="ARBA" id="ARBA00023204"/>
    </source>
</evidence>
<dbReference type="HAMAP" id="MF_00149">
    <property type="entry name" value="DNA_mis_repair"/>
    <property type="match status" value="1"/>
</dbReference>
<evidence type="ECO:0000313" key="7">
    <source>
        <dbReference type="EMBL" id="MBG9985495.1"/>
    </source>
</evidence>
<dbReference type="Gene3D" id="3.30.1540.20">
    <property type="entry name" value="MutL, C-terminal domain, dimerisation subdomain"/>
    <property type="match status" value="1"/>
</dbReference>
<dbReference type="InterPro" id="IPR036890">
    <property type="entry name" value="HATPase_C_sf"/>
</dbReference>
<proteinExistence type="inferred from homology"/>
<dbReference type="SUPFAM" id="SSF118116">
    <property type="entry name" value="DNA mismatch repair protein MutL"/>
    <property type="match status" value="1"/>
</dbReference>
<dbReference type="InterPro" id="IPR014790">
    <property type="entry name" value="MutL_C"/>
</dbReference>
<dbReference type="SMART" id="SM01340">
    <property type="entry name" value="DNA_mis_repair"/>
    <property type="match status" value="1"/>
</dbReference>
<dbReference type="RefSeq" id="WP_197113845.1">
    <property type="nucleotide sequence ID" value="NZ_JACBXQ010000001.1"/>
</dbReference>
<dbReference type="NCBIfam" id="TIGR00585">
    <property type="entry name" value="mutl"/>
    <property type="match status" value="1"/>
</dbReference>
<dbReference type="Pfam" id="PF08676">
    <property type="entry name" value="MutL_C"/>
    <property type="match status" value="1"/>
</dbReference>
<dbReference type="InterPro" id="IPR038973">
    <property type="entry name" value="MutL/Mlh/Pms-like"/>
</dbReference>
<evidence type="ECO:0000256" key="1">
    <source>
        <dbReference type="ARBA" id="ARBA00006082"/>
    </source>
</evidence>
<keyword evidence="7" id="KW-0540">Nuclease</keyword>
<accession>A0ABS0LMV0</accession>
<evidence type="ECO:0000313" key="8">
    <source>
        <dbReference type="Proteomes" id="UP000721415"/>
    </source>
</evidence>
<dbReference type="InterPro" id="IPR037198">
    <property type="entry name" value="MutL_C_sf"/>
</dbReference>
<comment type="function">
    <text evidence="4">This protein is involved in the repair of mismatches in DNA. It is required for dam-dependent methyl-directed DNA mismatch repair. May act as a 'molecular matchmaker', a protein that promotes the formation of a stable complex between two or more DNA-binding proteins in an ATP-dependent manner without itself being part of a final effector complex.</text>
</comment>
<feature type="domain" description="MutL C-terminal dimerisation" evidence="5">
    <location>
        <begin position="433"/>
        <end position="574"/>
    </location>
</feature>
<dbReference type="EMBL" id="JACBXQ010000001">
    <property type="protein sequence ID" value="MBG9985495.1"/>
    <property type="molecule type" value="Genomic_DNA"/>
</dbReference>
<dbReference type="InterPro" id="IPR042121">
    <property type="entry name" value="MutL_C_regsub"/>
</dbReference>
<dbReference type="CDD" id="cd16926">
    <property type="entry name" value="HATPase_MutL-MLH-PMS-like"/>
    <property type="match status" value="1"/>
</dbReference>
<dbReference type="PROSITE" id="PS00058">
    <property type="entry name" value="DNA_MISMATCH_REPAIR_1"/>
    <property type="match status" value="1"/>
</dbReference>
<name>A0ABS0LMV0_9LACT</name>